<protein>
    <recommendedName>
        <fullName evidence="4">Replication initiation protein</fullName>
    </recommendedName>
</protein>
<reference evidence="2 3" key="1">
    <citation type="journal article" date="2016" name="Gene">
        <title>PacBio SMRT assembly of a complex multi-replicon genome reveals chlorocatechol degradative operon in a region of genome plasticity.</title>
        <authorList>
            <person name="Ricker N."/>
            <person name="Shen S.Y."/>
            <person name="Goordial J."/>
            <person name="Jin S."/>
            <person name="Fulthorpe R.R."/>
        </authorList>
    </citation>
    <scope>NUCLEOTIDE SEQUENCE [LARGE SCALE GENOMIC DNA]</scope>
    <source>
        <strain evidence="2 3">OLGA172</strain>
    </source>
</reference>
<dbReference type="KEGG" id="buz:AYM40_16160"/>
<proteinExistence type="predicted"/>
<keyword evidence="3" id="KW-1185">Reference proteome</keyword>
<feature type="region of interest" description="Disordered" evidence="1">
    <location>
        <begin position="390"/>
        <end position="428"/>
    </location>
</feature>
<dbReference type="Proteomes" id="UP000076852">
    <property type="component" value="Chromosome 1"/>
</dbReference>
<feature type="compositionally biased region" description="Basic and acidic residues" evidence="1">
    <location>
        <begin position="418"/>
        <end position="428"/>
    </location>
</feature>
<gene>
    <name evidence="2" type="ORF">AYM40_16160</name>
</gene>
<dbReference type="AlphaFoldDB" id="A0A160FN81"/>
<dbReference type="EMBL" id="CP014578">
    <property type="protein sequence ID" value="ANB73718.1"/>
    <property type="molecule type" value="Genomic_DNA"/>
</dbReference>
<evidence type="ECO:0000313" key="3">
    <source>
        <dbReference type="Proteomes" id="UP000076852"/>
    </source>
</evidence>
<evidence type="ECO:0008006" key="4">
    <source>
        <dbReference type="Google" id="ProtNLM"/>
    </source>
</evidence>
<organism evidence="2 3">
    <name type="scientific">Paraburkholderia phytofirmans OLGA172</name>
    <dbReference type="NCBI Taxonomy" id="1417228"/>
    <lineage>
        <taxon>Bacteria</taxon>
        <taxon>Pseudomonadati</taxon>
        <taxon>Pseudomonadota</taxon>
        <taxon>Betaproteobacteria</taxon>
        <taxon>Burkholderiales</taxon>
        <taxon>Burkholderiaceae</taxon>
        <taxon>Paraburkholderia</taxon>
    </lineage>
</organism>
<evidence type="ECO:0000256" key="1">
    <source>
        <dbReference type="SAM" id="MobiDB-lite"/>
    </source>
</evidence>
<accession>A0A160FN81</accession>
<sequence>MKLREAPVPRRKITGAFPLDHVFAIGIDKLKLALLVKHMDDALVAFIEQQLSDLEKNGAKRKSVKGKAFRNCLSARAGNGYLRIEWSPNRVVYPYWLTVEFNPNPYLHAGADAVRELASFFRLLFGVDSARILSQALVLRMDINIDFNINVLEGTLVSVAEKRGGANVMRDFDGKGTLATLYVGVLGSDCRLTVYDKAAETLRRELKSTASVILAALASPKGWQLEVKKLEGKEKAVPNHWRMEVRCQRKGGCPLSQVTELASAFDGVQLFHLPPDCKPFNESLGRTFMGLARHVGIPVALQALDEHDRRSMQRAISKLEQVQWFNAEILRDFIKAAIEQLAPMFRAPARLRLPGAGQLVTMRPLPVKLLTSVPVCEPAPTLSTRAAKMGIKPAARPVQKSAQPAKRPVVRHAAPDPQELKARRDRVA</sequence>
<evidence type="ECO:0000313" key="2">
    <source>
        <dbReference type="EMBL" id="ANB73718.1"/>
    </source>
</evidence>
<name>A0A160FN81_9BURK</name>